<gene>
    <name evidence="2" type="ORF">FDY95_25230</name>
</gene>
<dbReference type="EMBL" id="VAJM01000020">
    <property type="protein sequence ID" value="TLM87949.1"/>
    <property type="molecule type" value="Genomic_DNA"/>
</dbReference>
<evidence type="ECO:0000313" key="2">
    <source>
        <dbReference type="EMBL" id="TLM87949.1"/>
    </source>
</evidence>
<accession>A0A5R8WHJ8</accession>
<reference evidence="2 3" key="1">
    <citation type="submission" date="2019-05" db="EMBL/GenBank/DDBJ databases">
        <title>Hymenobacter edaphi sp. nov., isolated from abandoned arsenic-contaminated farmland soil.</title>
        <authorList>
            <person name="Nie L."/>
        </authorList>
    </citation>
    <scope>NUCLEOTIDE SEQUENCE [LARGE SCALE GENOMIC DNA]</scope>
    <source>
        <strain evidence="2 3">1-3-3-8</strain>
    </source>
</reference>
<name>A0A5R8WHJ8_9BACT</name>
<keyword evidence="1" id="KW-0732">Signal</keyword>
<dbReference type="AlphaFoldDB" id="A0A5R8WHJ8"/>
<sequence length="214" mass="22465">MDQLRKVWRGAWAGLMLSLPAAAQSGGPAAGPFFVSVQVAGGTGAVAVGGGYWLAHRRLEPELLVGLLPGKLAGGRALPIVSLKATYAPRGFALGRSSDWRVTPLTVGGLVSYTVGPNLFLSSNHTGRYPAKGYYWWSSAVRVHAFVGPRLVQTAAGGWPRRRVLGAEIGTNDLYLVSWLTNRTLRLPEILTLGLTAKAGGAPADGPLADNGKP</sequence>
<feature type="chain" id="PRO_5024372165" description="DUF3575 domain-containing protein" evidence="1">
    <location>
        <begin position="24"/>
        <end position="214"/>
    </location>
</feature>
<feature type="signal peptide" evidence="1">
    <location>
        <begin position="1"/>
        <end position="23"/>
    </location>
</feature>
<evidence type="ECO:0000313" key="3">
    <source>
        <dbReference type="Proteomes" id="UP000305517"/>
    </source>
</evidence>
<dbReference type="OrthoDB" id="5381546at2"/>
<proteinExistence type="predicted"/>
<comment type="caution">
    <text evidence="2">The sequence shown here is derived from an EMBL/GenBank/DDBJ whole genome shotgun (WGS) entry which is preliminary data.</text>
</comment>
<organism evidence="2 3">
    <name type="scientific">Hymenobacter jeollabukensis</name>
    <dbReference type="NCBI Taxonomy" id="2025313"/>
    <lineage>
        <taxon>Bacteria</taxon>
        <taxon>Pseudomonadati</taxon>
        <taxon>Bacteroidota</taxon>
        <taxon>Cytophagia</taxon>
        <taxon>Cytophagales</taxon>
        <taxon>Hymenobacteraceae</taxon>
        <taxon>Hymenobacter</taxon>
    </lineage>
</organism>
<evidence type="ECO:0008006" key="4">
    <source>
        <dbReference type="Google" id="ProtNLM"/>
    </source>
</evidence>
<dbReference type="RefSeq" id="WP_138082401.1">
    <property type="nucleotide sequence ID" value="NZ_VAJM01000020.1"/>
</dbReference>
<keyword evidence="3" id="KW-1185">Reference proteome</keyword>
<protein>
    <recommendedName>
        <fullName evidence="4">DUF3575 domain-containing protein</fullName>
    </recommendedName>
</protein>
<evidence type="ECO:0000256" key="1">
    <source>
        <dbReference type="SAM" id="SignalP"/>
    </source>
</evidence>
<dbReference type="Proteomes" id="UP000305517">
    <property type="component" value="Unassembled WGS sequence"/>
</dbReference>